<evidence type="ECO:0000256" key="12">
    <source>
        <dbReference type="ARBA" id="ARBA00023136"/>
    </source>
</evidence>
<dbReference type="InterPro" id="IPR017938">
    <property type="entry name" value="Riboflavin_synthase-like_b-brl"/>
</dbReference>
<keyword evidence="3" id="KW-0285">Flavoprotein</keyword>
<dbReference type="AlphaFoldDB" id="A0A2M7H3X3"/>
<dbReference type="GO" id="GO:0050660">
    <property type="term" value="F:flavin adenine dinucleotide binding"/>
    <property type="evidence" value="ECO:0007669"/>
    <property type="project" value="TreeGrafter"/>
</dbReference>
<dbReference type="InterPro" id="IPR013130">
    <property type="entry name" value="Fe3_Rdtase_TM_dom"/>
</dbReference>
<keyword evidence="9" id="KW-0560">Oxidoreductase</keyword>
<name>A0A2M7H3X3_9BACT</name>
<keyword evidence="11" id="KW-0411">Iron-sulfur</keyword>
<dbReference type="SUPFAM" id="SSF52343">
    <property type="entry name" value="Ferredoxin reductase-like, C-terminal NADP-linked domain"/>
    <property type="match status" value="1"/>
</dbReference>
<evidence type="ECO:0000256" key="6">
    <source>
        <dbReference type="ARBA" id="ARBA00022723"/>
    </source>
</evidence>
<feature type="transmembrane region" description="Helical" evidence="13">
    <location>
        <begin position="93"/>
        <end position="111"/>
    </location>
</feature>
<dbReference type="Gene3D" id="3.40.50.80">
    <property type="entry name" value="Nucleotide-binding domain of ferredoxin-NADP reductase (FNR) module"/>
    <property type="match status" value="1"/>
</dbReference>
<feature type="transmembrane region" description="Helical" evidence="13">
    <location>
        <begin position="51"/>
        <end position="72"/>
    </location>
</feature>
<protein>
    <recommendedName>
        <fullName evidence="14">FAD-binding FR-type domain-containing protein</fullName>
    </recommendedName>
</protein>
<evidence type="ECO:0000256" key="9">
    <source>
        <dbReference type="ARBA" id="ARBA00023002"/>
    </source>
</evidence>
<dbReference type="Pfam" id="PF00175">
    <property type="entry name" value="NAD_binding_1"/>
    <property type="match status" value="1"/>
</dbReference>
<dbReference type="GO" id="GO:0016491">
    <property type="term" value="F:oxidoreductase activity"/>
    <property type="evidence" value="ECO:0007669"/>
    <property type="project" value="UniProtKB-KW"/>
</dbReference>
<comment type="cofactor">
    <cofactor evidence="1">
        <name>FAD</name>
        <dbReference type="ChEBI" id="CHEBI:57692"/>
    </cofactor>
</comment>
<dbReference type="EMBL" id="PFGC01000037">
    <property type="protein sequence ID" value="PIW36928.1"/>
    <property type="molecule type" value="Genomic_DNA"/>
</dbReference>
<keyword evidence="7" id="KW-0274">FAD</keyword>
<organism evidence="15 16">
    <name type="scientific">Candidatus Kerfeldbacteria bacterium CG15_BIG_FIL_POST_REV_8_21_14_020_45_12</name>
    <dbReference type="NCBI Taxonomy" id="2014247"/>
    <lineage>
        <taxon>Bacteria</taxon>
        <taxon>Candidatus Kerfeldiibacteriota</taxon>
    </lineage>
</organism>
<feature type="domain" description="FAD-binding FR-type" evidence="14">
    <location>
        <begin position="213"/>
        <end position="312"/>
    </location>
</feature>
<dbReference type="InterPro" id="IPR001433">
    <property type="entry name" value="OxRdtase_FAD/NAD-bd"/>
</dbReference>
<evidence type="ECO:0000259" key="14">
    <source>
        <dbReference type="PROSITE" id="PS51384"/>
    </source>
</evidence>
<dbReference type="GO" id="GO:0016020">
    <property type="term" value="C:membrane"/>
    <property type="evidence" value="ECO:0007669"/>
    <property type="project" value="UniProtKB-SubCell"/>
</dbReference>
<dbReference type="Gene3D" id="2.40.30.10">
    <property type="entry name" value="Translation factors"/>
    <property type="match status" value="1"/>
</dbReference>
<dbReference type="PANTHER" id="PTHR47354">
    <property type="entry name" value="NADH OXIDOREDUCTASE HCR"/>
    <property type="match status" value="1"/>
</dbReference>
<comment type="caution">
    <text evidence="15">The sequence shown here is derived from an EMBL/GenBank/DDBJ whole genome shotgun (WGS) entry which is preliminary data.</text>
</comment>
<keyword evidence="10" id="KW-0408">Iron</keyword>
<feature type="transmembrane region" description="Helical" evidence="13">
    <location>
        <begin position="131"/>
        <end position="150"/>
    </location>
</feature>
<dbReference type="InterPro" id="IPR013112">
    <property type="entry name" value="FAD-bd_8"/>
</dbReference>
<feature type="transmembrane region" description="Helical" evidence="13">
    <location>
        <begin position="12"/>
        <end position="31"/>
    </location>
</feature>
<evidence type="ECO:0000256" key="4">
    <source>
        <dbReference type="ARBA" id="ARBA00022692"/>
    </source>
</evidence>
<dbReference type="GO" id="GO:0046872">
    <property type="term" value="F:metal ion binding"/>
    <property type="evidence" value="ECO:0007669"/>
    <property type="project" value="UniProtKB-KW"/>
</dbReference>
<evidence type="ECO:0000256" key="10">
    <source>
        <dbReference type="ARBA" id="ARBA00023004"/>
    </source>
</evidence>
<reference evidence="15 16" key="1">
    <citation type="submission" date="2017-09" db="EMBL/GenBank/DDBJ databases">
        <title>Depth-based differentiation of microbial function through sediment-hosted aquifers and enrichment of novel symbionts in the deep terrestrial subsurface.</title>
        <authorList>
            <person name="Probst A.J."/>
            <person name="Ladd B."/>
            <person name="Jarett J.K."/>
            <person name="Geller-Mcgrath D.E."/>
            <person name="Sieber C.M."/>
            <person name="Emerson J.B."/>
            <person name="Anantharaman K."/>
            <person name="Thomas B.C."/>
            <person name="Malmstrom R."/>
            <person name="Stieglmeier M."/>
            <person name="Klingl A."/>
            <person name="Woyke T."/>
            <person name="Ryan C.M."/>
            <person name="Banfield J.F."/>
        </authorList>
    </citation>
    <scope>NUCLEOTIDE SEQUENCE [LARGE SCALE GENOMIC DNA]</scope>
    <source>
        <strain evidence="15">CG15_BIG_FIL_POST_REV_8_21_14_020_45_12</strain>
    </source>
</reference>
<evidence type="ECO:0000256" key="2">
    <source>
        <dbReference type="ARBA" id="ARBA00004141"/>
    </source>
</evidence>
<evidence type="ECO:0000256" key="1">
    <source>
        <dbReference type="ARBA" id="ARBA00001974"/>
    </source>
</evidence>
<dbReference type="Pfam" id="PF01794">
    <property type="entry name" value="Ferric_reduct"/>
    <property type="match status" value="1"/>
</dbReference>
<evidence type="ECO:0000256" key="7">
    <source>
        <dbReference type="ARBA" id="ARBA00022827"/>
    </source>
</evidence>
<sequence>MKTSSYSPRTYVADIIIWSLAGVAVVLWALAPRLEPAFSSFGSSATAIGQILGLVGVSLFAVNLILSARLKWIEYIFQGLNRMYVQHSRYGQIAFMALLFHPLLLSIQYSAGSFLGAAKFIFPSSNVAMDLGIFGLGSMILLIVLTLYLRPKYNLWKWTHKFFGFSFFLGYLHVLLIPSTVSSYQPLRIYVLALAALGLMAFFYRTVLGRFLVRRFHYSVVAVQQLNDTITQVVMRPKGQRLSYVPGQFLFVGFEDPAVGSESHPFSIVSSPTDENLEIAVKNLGDYTARLPQLSSGSSVYLEGPYGTFFSSLRVSNQHIWVAGGIGITPFISKARSLVGDSSQKVDLYYCVKNIGEAAYVDELRQLEQSLQGRFRLFIFCSDVDGRITADYISTTSGGLSDKDIYLCAPPVMIQAMKGQFVKQGINPRRLHSEEFNF</sequence>
<dbReference type="Pfam" id="PF08022">
    <property type="entry name" value="FAD_binding_8"/>
    <property type="match status" value="1"/>
</dbReference>
<evidence type="ECO:0000256" key="5">
    <source>
        <dbReference type="ARBA" id="ARBA00022714"/>
    </source>
</evidence>
<keyword evidence="5" id="KW-0001">2Fe-2S</keyword>
<evidence type="ECO:0000313" key="15">
    <source>
        <dbReference type="EMBL" id="PIW36928.1"/>
    </source>
</evidence>
<evidence type="ECO:0000256" key="11">
    <source>
        <dbReference type="ARBA" id="ARBA00023014"/>
    </source>
</evidence>
<dbReference type="PROSITE" id="PS51384">
    <property type="entry name" value="FAD_FR"/>
    <property type="match status" value="1"/>
</dbReference>
<keyword evidence="8 13" id="KW-1133">Transmembrane helix</keyword>
<dbReference type="GO" id="GO:0051537">
    <property type="term" value="F:2 iron, 2 sulfur cluster binding"/>
    <property type="evidence" value="ECO:0007669"/>
    <property type="project" value="UniProtKB-KW"/>
</dbReference>
<dbReference type="PANTHER" id="PTHR47354:SF8">
    <property type="entry name" value="1,2-PHENYLACETYL-COA EPOXIDASE, SUBUNIT E"/>
    <property type="match status" value="1"/>
</dbReference>
<evidence type="ECO:0000256" key="3">
    <source>
        <dbReference type="ARBA" id="ARBA00022630"/>
    </source>
</evidence>
<dbReference type="CDD" id="cd06198">
    <property type="entry name" value="FNR_like_3"/>
    <property type="match status" value="1"/>
</dbReference>
<proteinExistence type="predicted"/>
<evidence type="ECO:0000256" key="8">
    <source>
        <dbReference type="ARBA" id="ARBA00022989"/>
    </source>
</evidence>
<dbReference type="Proteomes" id="UP000230292">
    <property type="component" value="Unassembled WGS sequence"/>
</dbReference>
<keyword evidence="4 13" id="KW-0812">Transmembrane</keyword>
<feature type="transmembrane region" description="Helical" evidence="13">
    <location>
        <begin position="162"/>
        <end position="181"/>
    </location>
</feature>
<feature type="transmembrane region" description="Helical" evidence="13">
    <location>
        <begin position="187"/>
        <end position="207"/>
    </location>
</feature>
<dbReference type="InterPro" id="IPR050415">
    <property type="entry name" value="MRET"/>
</dbReference>
<keyword evidence="12 13" id="KW-0472">Membrane</keyword>
<evidence type="ECO:0000256" key="13">
    <source>
        <dbReference type="SAM" id="Phobius"/>
    </source>
</evidence>
<dbReference type="PRINTS" id="PR00410">
    <property type="entry name" value="PHEHYDRXLASE"/>
</dbReference>
<comment type="subcellular location">
    <subcellularLocation>
        <location evidence="2">Membrane</location>
        <topology evidence="2">Multi-pass membrane protein</topology>
    </subcellularLocation>
</comment>
<dbReference type="InterPro" id="IPR017927">
    <property type="entry name" value="FAD-bd_FR_type"/>
</dbReference>
<keyword evidence="6" id="KW-0479">Metal-binding</keyword>
<accession>A0A2M7H3X3</accession>
<gene>
    <name evidence="15" type="ORF">COW24_03145</name>
</gene>
<dbReference type="InterPro" id="IPR039261">
    <property type="entry name" value="FNR_nucleotide-bd"/>
</dbReference>
<dbReference type="SUPFAM" id="SSF63380">
    <property type="entry name" value="Riboflavin synthase domain-like"/>
    <property type="match status" value="1"/>
</dbReference>
<evidence type="ECO:0000313" key="16">
    <source>
        <dbReference type="Proteomes" id="UP000230292"/>
    </source>
</evidence>